<dbReference type="AlphaFoldDB" id="A0A4P7GNC8"/>
<dbReference type="KEGG" id="noy:EXE57_14260"/>
<evidence type="ECO:0000313" key="2">
    <source>
        <dbReference type="EMBL" id="QBR93297.1"/>
    </source>
</evidence>
<feature type="region of interest" description="Disordered" evidence="1">
    <location>
        <begin position="45"/>
        <end position="65"/>
    </location>
</feature>
<dbReference type="InterPro" id="IPR007804">
    <property type="entry name" value="GvpG"/>
</dbReference>
<sequence>MGLITGILGLPLAPVRGVAAVAEQVLHQAEDEFYDPANIRAELERTSRAREEGELSDDEATAREDELIERLMIGNQRAREGRHG</sequence>
<accession>A0A4P7GNC8</accession>
<dbReference type="OrthoDB" id="3541554at2"/>
<proteinExistence type="predicted"/>
<gene>
    <name evidence="2" type="ORF">EXE57_14260</name>
</gene>
<keyword evidence="3" id="KW-1185">Reference proteome</keyword>
<dbReference type="RefSeq" id="WP_135078582.1">
    <property type="nucleotide sequence ID" value="NZ_CP038267.1"/>
</dbReference>
<evidence type="ECO:0000313" key="3">
    <source>
        <dbReference type="Proteomes" id="UP000294894"/>
    </source>
</evidence>
<dbReference type="Pfam" id="PF05120">
    <property type="entry name" value="GvpG"/>
    <property type="match status" value="1"/>
</dbReference>
<dbReference type="Proteomes" id="UP000294894">
    <property type="component" value="Chromosome"/>
</dbReference>
<protein>
    <submittedName>
        <fullName evidence="2">Gas vesicle protein</fullName>
    </submittedName>
</protein>
<evidence type="ECO:0000256" key="1">
    <source>
        <dbReference type="SAM" id="MobiDB-lite"/>
    </source>
</evidence>
<organism evidence="2 3">
    <name type="scientific">Nocardioides euryhalodurans</name>
    <dbReference type="NCBI Taxonomy" id="2518370"/>
    <lineage>
        <taxon>Bacteria</taxon>
        <taxon>Bacillati</taxon>
        <taxon>Actinomycetota</taxon>
        <taxon>Actinomycetes</taxon>
        <taxon>Propionibacteriales</taxon>
        <taxon>Nocardioidaceae</taxon>
        <taxon>Nocardioides</taxon>
    </lineage>
</organism>
<dbReference type="EMBL" id="CP038267">
    <property type="protein sequence ID" value="QBR93297.1"/>
    <property type="molecule type" value="Genomic_DNA"/>
</dbReference>
<name>A0A4P7GNC8_9ACTN</name>
<reference evidence="2 3" key="1">
    <citation type="submission" date="2019-03" db="EMBL/GenBank/DDBJ databases">
        <title>Three New Species of Nocardioides, Nocardioides euryhalodurans sp. nov., Nocardioides seonyuensis sp. nov. and Nocardioides eburneoflavus sp. nov., Iolated from Soil.</title>
        <authorList>
            <person name="Roh S.G."/>
            <person name="Lee C."/>
            <person name="Kim M.-K."/>
            <person name="Kim S.B."/>
        </authorList>
    </citation>
    <scope>NUCLEOTIDE SEQUENCE [LARGE SCALE GENOMIC DNA]</scope>
    <source>
        <strain evidence="2 3">MMS17-SY117</strain>
    </source>
</reference>